<dbReference type="GO" id="GO:0006744">
    <property type="term" value="P:ubiquinone biosynthetic process"/>
    <property type="evidence" value="ECO:0007669"/>
    <property type="project" value="TreeGrafter"/>
</dbReference>
<dbReference type="SFLD" id="SFLDS00005">
    <property type="entry name" value="Isoprenoid_Synthase_Type_I"/>
    <property type="match status" value="1"/>
</dbReference>
<evidence type="ECO:0000256" key="1">
    <source>
        <dbReference type="ARBA" id="ARBA00001946"/>
    </source>
</evidence>
<dbReference type="PROSITE" id="PS00444">
    <property type="entry name" value="POLYPRENYL_SYNTHASE_2"/>
    <property type="match status" value="1"/>
</dbReference>
<evidence type="ECO:0000313" key="9">
    <source>
        <dbReference type="Proteomes" id="UP000439903"/>
    </source>
</evidence>
<dbReference type="InterPro" id="IPR000092">
    <property type="entry name" value="Polyprenyl_synt"/>
</dbReference>
<keyword evidence="3 7" id="KW-0808">Transferase</keyword>
<keyword evidence="6" id="KW-0414">Isoprene biosynthesis</keyword>
<evidence type="ECO:0000256" key="5">
    <source>
        <dbReference type="ARBA" id="ARBA00022842"/>
    </source>
</evidence>
<accession>A0A8H3ZVQ3</accession>
<dbReference type="PANTHER" id="PTHR12001:SF69">
    <property type="entry name" value="ALL TRANS-POLYPRENYL-DIPHOSPHATE SYNTHASE PDSS1"/>
    <property type="match status" value="1"/>
</dbReference>
<dbReference type="Pfam" id="PF00348">
    <property type="entry name" value="polyprenyl_synt"/>
    <property type="match status" value="1"/>
</dbReference>
<dbReference type="InterPro" id="IPR008949">
    <property type="entry name" value="Isoprenoid_synthase_dom_sf"/>
</dbReference>
<dbReference type="Gene3D" id="1.10.600.10">
    <property type="entry name" value="Farnesyl Diphosphate Synthase"/>
    <property type="match status" value="1"/>
</dbReference>
<evidence type="ECO:0000256" key="4">
    <source>
        <dbReference type="ARBA" id="ARBA00022723"/>
    </source>
</evidence>
<protein>
    <submittedName>
        <fullName evidence="8">Solanesyl pyrophosphate synthase</fullName>
    </submittedName>
</protein>
<dbReference type="GO" id="GO:1990234">
    <property type="term" value="C:transferase complex"/>
    <property type="evidence" value="ECO:0007669"/>
    <property type="project" value="TreeGrafter"/>
</dbReference>
<dbReference type="CDD" id="cd00685">
    <property type="entry name" value="Trans_IPPS_HT"/>
    <property type="match status" value="1"/>
</dbReference>
<organism evidence="8 9">
    <name type="scientific">Gigaspora margarita</name>
    <dbReference type="NCBI Taxonomy" id="4874"/>
    <lineage>
        <taxon>Eukaryota</taxon>
        <taxon>Fungi</taxon>
        <taxon>Fungi incertae sedis</taxon>
        <taxon>Mucoromycota</taxon>
        <taxon>Glomeromycotina</taxon>
        <taxon>Glomeromycetes</taxon>
        <taxon>Diversisporales</taxon>
        <taxon>Gigasporaceae</taxon>
        <taxon>Gigaspora</taxon>
    </lineage>
</organism>
<evidence type="ECO:0000256" key="2">
    <source>
        <dbReference type="ARBA" id="ARBA00006706"/>
    </source>
</evidence>
<dbReference type="EMBL" id="WTPW01003574">
    <property type="protein sequence ID" value="KAF0337754.1"/>
    <property type="molecule type" value="Genomic_DNA"/>
</dbReference>
<reference evidence="8 9" key="1">
    <citation type="journal article" date="2019" name="Environ. Microbiol.">
        <title>At the nexus of three kingdoms: the genome of the mycorrhizal fungus Gigaspora margarita provides insights into plant, endobacterial and fungal interactions.</title>
        <authorList>
            <person name="Venice F."/>
            <person name="Ghignone S."/>
            <person name="Salvioli di Fossalunga A."/>
            <person name="Amselem J."/>
            <person name="Novero M."/>
            <person name="Xianan X."/>
            <person name="Sedzielewska Toro K."/>
            <person name="Morin E."/>
            <person name="Lipzen A."/>
            <person name="Grigoriev I.V."/>
            <person name="Henrissat B."/>
            <person name="Martin F.M."/>
            <person name="Bonfante P."/>
        </authorList>
    </citation>
    <scope>NUCLEOTIDE SEQUENCE [LARGE SCALE GENOMIC DNA]</scope>
    <source>
        <strain evidence="8 9">BEG34</strain>
    </source>
</reference>
<dbReference type="PANTHER" id="PTHR12001">
    <property type="entry name" value="GERANYLGERANYL PYROPHOSPHATE SYNTHASE"/>
    <property type="match status" value="1"/>
</dbReference>
<dbReference type="Proteomes" id="UP000439903">
    <property type="component" value="Unassembled WGS sequence"/>
</dbReference>
<keyword evidence="5" id="KW-0460">Magnesium</keyword>
<dbReference type="InterPro" id="IPR033749">
    <property type="entry name" value="Polyprenyl_synt_CS"/>
</dbReference>
<evidence type="ECO:0000256" key="7">
    <source>
        <dbReference type="RuleBase" id="RU004466"/>
    </source>
</evidence>
<gene>
    <name evidence="8" type="ORF">F8M41_016479</name>
</gene>
<comment type="similarity">
    <text evidence="2 7">Belongs to the FPP/GGPP synthase family.</text>
</comment>
<dbReference type="GO" id="GO:0004659">
    <property type="term" value="F:prenyltransferase activity"/>
    <property type="evidence" value="ECO:0007669"/>
    <property type="project" value="InterPro"/>
</dbReference>
<dbReference type="AlphaFoldDB" id="A0A8H3ZVQ3"/>
<dbReference type="SUPFAM" id="SSF48576">
    <property type="entry name" value="Terpenoid synthases"/>
    <property type="match status" value="1"/>
</dbReference>
<keyword evidence="9" id="KW-1185">Reference proteome</keyword>
<comment type="cofactor">
    <cofactor evidence="1">
        <name>Mg(2+)</name>
        <dbReference type="ChEBI" id="CHEBI:18420"/>
    </cofactor>
</comment>
<sequence length="437" mass="48902">MKSSIHSVFTTKVQPTFLQRLVIGIDNVKASILKGRNAGIKNPNKTIIPPQFIGEKRTLTQVIDEAEKLVQHQDGSLLFEIGKDLGDLTKNIHKLLGSRHSFLNTVSKYYFKSEGKRIRPLLVLLMSQATSIAEKQYKIDATDFYQITDKPLTKHNDLLSYNNKDTIYYPTFSSSGTIILPTQRRLAEIIEMIHTASLLHDDVIDNSQMRRNDISANLYFGNKMTILAGDFLLARASIALARLRNPEVIELIATIIANLVEGEFMQLKNVQNSTMSIFEYYIEKTYMKTASLMAKSCQAASVLGGATLEVSEIAYTYGRNLGLAFQLIDDMLDFMTTDEELGKPTGADLKLGLATAPVLYALEEYPELGPLIKRKFSQDGDVEKARGLVYKSNGIEQTKLLATSHCQKAIDAITRLPKSDARNALIELTQKVLTRRK</sequence>
<evidence type="ECO:0000313" key="8">
    <source>
        <dbReference type="EMBL" id="KAF0337754.1"/>
    </source>
</evidence>
<dbReference type="GO" id="GO:0008299">
    <property type="term" value="P:isoprenoid biosynthetic process"/>
    <property type="evidence" value="ECO:0007669"/>
    <property type="project" value="UniProtKB-KW"/>
</dbReference>
<dbReference type="OrthoDB" id="9927103at2759"/>
<evidence type="ECO:0000256" key="6">
    <source>
        <dbReference type="ARBA" id="ARBA00023229"/>
    </source>
</evidence>
<name>A0A8H3ZVQ3_GIGMA</name>
<proteinExistence type="inferred from homology"/>
<keyword evidence="4" id="KW-0479">Metal-binding</keyword>
<dbReference type="GO" id="GO:0046872">
    <property type="term" value="F:metal ion binding"/>
    <property type="evidence" value="ECO:0007669"/>
    <property type="project" value="UniProtKB-KW"/>
</dbReference>
<comment type="caution">
    <text evidence="8">The sequence shown here is derived from an EMBL/GenBank/DDBJ whole genome shotgun (WGS) entry which is preliminary data.</text>
</comment>
<evidence type="ECO:0000256" key="3">
    <source>
        <dbReference type="ARBA" id="ARBA00022679"/>
    </source>
</evidence>